<evidence type="ECO:0000259" key="5">
    <source>
        <dbReference type="PROSITE" id="PS51898"/>
    </source>
</evidence>
<accession>A0A9Q9IH61</accession>
<dbReference type="Pfam" id="PF00589">
    <property type="entry name" value="Phage_integrase"/>
    <property type="match status" value="2"/>
</dbReference>
<sequence>MGHVSPTPSGKFRANWRDPSNKQKAKTFKTQKEAKAFLAEVESAKNHGTYIDPQVGKLLFAKHAEGWLAGRHVEVRTHERTLSVMRIHVLPQWGSWPLANIDHRAVQEWVNALSRKLAPASVAKCFGVLSMVMDSAIYARLIGINPCKGVNLPSTHKPRRPAQALSRADFFERLLPSTAPNYRALVALAAGTGLRWGEAAGLAWGAVDLDAARVRVVQVVIESGGVRSIKPYPKSRAGVRSIPLPAFLVEELTQLRKSLDAPPRPTALLFTSRSGQPLLRSTFRRQVWRPALVRAGLLGRVTERPPRGWLASWPDAAGLEHTREFEGEREAVEHAVAHAAGGLHFHDLRHSYATWLVSDGVPVNVVRAVMGHESTSTTLNLYTHAPSEYHGRVTGVFDDPR</sequence>
<dbReference type="Gene3D" id="1.10.150.130">
    <property type="match status" value="1"/>
</dbReference>
<dbReference type="GO" id="GO:0003677">
    <property type="term" value="F:DNA binding"/>
    <property type="evidence" value="ECO:0007669"/>
    <property type="project" value="UniProtKB-KW"/>
</dbReference>
<dbReference type="CDD" id="cd01189">
    <property type="entry name" value="INT_ICEBs1_C_like"/>
    <property type="match status" value="1"/>
</dbReference>
<dbReference type="GO" id="GO:0006310">
    <property type="term" value="P:DNA recombination"/>
    <property type="evidence" value="ECO:0007669"/>
    <property type="project" value="UniProtKB-KW"/>
</dbReference>
<reference evidence="6" key="1">
    <citation type="submission" date="2021-04" db="EMBL/GenBank/DDBJ databases">
        <title>Dactylosporangium aurantiacum NRRL B-8018 full assembly.</title>
        <authorList>
            <person name="Hartkoorn R.C."/>
            <person name="Beaudoing E."/>
            <person name="Hot D."/>
        </authorList>
    </citation>
    <scope>NUCLEOTIDE SEQUENCE</scope>
    <source>
        <strain evidence="6">NRRL B-8018</strain>
    </source>
</reference>
<dbReference type="PROSITE" id="PS51898">
    <property type="entry name" value="TYR_RECOMBINASE"/>
    <property type="match status" value="1"/>
</dbReference>
<protein>
    <submittedName>
        <fullName evidence="6">Site-specific integrase</fullName>
    </submittedName>
</protein>
<comment type="similarity">
    <text evidence="1">Belongs to the 'phage' integrase family.</text>
</comment>
<dbReference type="KEGG" id="daur:Daura_07410"/>
<dbReference type="InterPro" id="IPR010998">
    <property type="entry name" value="Integrase_recombinase_N"/>
</dbReference>
<keyword evidence="3" id="KW-0233">DNA recombination</keyword>
<proteinExistence type="inferred from homology"/>
<dbReference type="Proteomes" id="UP001058003">
    <property type="component" value="Chromosome"/>
</dbReference>
<evidence type="ECO:0000256" key="2">
    <source>
        <dbReference type="ARBA" id="ARBA00023125"/>
    </source>
</evidence>
<feature type="region of interest" description="Disordered" evidence="4">
    <location>
        <begin position="1"/>
        <end position="24"/>
    </location>
</feature>
<evidence type="ECO:0000256" key="4">
    <source>
        <dbReference type="SAM" id="MobiDB-lite"/>
    </source>
</evidence>
<evidence type="ECO:0000256" key="3">
    <source>
        <dbReference type="ARBA" id="ARBA00023172"/>
    </source>
</evidence>
<dbReference type="SUPFAM" id="SSF56349">
    <property type="entry name" value="DNA breaking-rejoining enzymes"/>
    <property type="match status" value="1"/>
</dbReference>
<evidence type="ECO:0000313" key="7">
    <source>
        <dbReference type="Proteomes" id="UP001058003"/>
    </source>
</evidence>
<dbReference type="InterPro" id="IPR002104">
    <property type="entry name" value="Integrase_catalytic"/>
</dbReference>
<dbReference type="EMBL" id="CP073767">
    <property type="protein sequence ID" value="UWZ56012.1"/>
    <property type="molecule type" value="Genomic_DNA"/>
</dbReference>
<dbReference type="GO" id="GO:0015074">
    <property type="term" value="P:DNA integration"/>
    <property type="evidence" value="ECO:0007669"/>
    <property type="project" value="InterPro"/>
</dbReference>
<dbReference type="InterPro" id="IPR050090">
    <property type="entry name" value="Tyrosine_recombinase_XerCD"/>
</dbReference>
<dbReference type="AlphaFoldDB" id="A0A9Q9IH61"/>
<organism evidence="6 7">
    <name type="scientific">Dactylosporangium aurantiacum</name>
    <dbReference type="NCBI Taxonomy" id="35754"/>
    <lineage>
        <taxon>Bacteria</taxon>
        <taxon>Bacillati</taxon>
        <taxon>Actinomycetota</taxon>
        <taxon>Actinomycetes</taxon>
        <taxon>Micromonosporales</taxon>
        <taxon>Micromonosporaceae</taxon>
        <taxon>Dactylosporangium</taxon>
    </lineage>
</organism>
<keyword evidence="2" id="KW-0238">DNA-binding</keyword>
<keyword evidence="7" id="KW-1185">Reference proteome</keyword>
<name>A0A9Q9IH61_9ACTN</name>
<dbReference type="RefSeq" id="WP_260710318.1">
    <property type="nucleotide sequence ID" value="NZ_CP073767.1"/>
</dbReference>
<dbReference type="InterPro" id="IPR013762">
    <property type="entry name" value="Integrase-like_cat_sf"/>
</dbReference>
<evidence type="ECO:0000256" key="1">
    <source>
        <dbReference type="ARBA" id="ARBA00008857"/>
    </source>
</evidence>
<dbReference type="PANTHER" id="PTHR30349:SF64">
    <property type="entry name" value="PROPHAGE INTEGRASE INTD-RELATED"/>
    <property type="match status" value="1"/>
</dbReference>
<feature type="domain" description="Tyr recombinase" evidence="5">
    <location>
        <begin position="160"/>
        <end position="398"/>
    </location>
</feature>
<gene>
    <name evidence="6" type="ORF">Daura_07410</name>
</gene>
<dbReference type="Gene3D" id="1.10.443.10">
    <property type="entry name" value="Intergrase catalytic core"/>
    <property type="match status" value="1"/>
</dbReference>
<evidence type="ECO:0000313" key="6">
    <source>
        <dbReference type="EMBL" id="UWZ56012.1"/>
    </source>
</evidence>
<dbReference type="PANTHER" id="PTHR30349">
    <property type="entry name" value="PHAGE INTEGRASE-RELATED"/>
    <property type="match status" value="1"/>
</dbReference>
<dbReference type="InterPro" id="IPR011010">
    <property type="entry name" value="DNA_brk_join_enz"/>
</dbReference>